<dbReference type="Proteomes" id="UP000006681">
    <property type="component" value="Chromosome"/>
</dbReference>
<dbReference type="Gene3D" id="1.10.3450.10">
    <property type="entry name" value="TTHA0068-like"/>
    <property type="match status" value="1"/>
</dbReference>
<sequence length="187" mass="22263">MRVLLITKNPGFKPEDREALFMNLRKATKLKIINIRIASSHIEIDLNVDNNDYVYIIENLGFKVMDTVKIDLEEDEKYNEEYAIKRYIELFNEERFWEAHEVLERVWRKNRDEGIQGLIILAAAFVKIQENNPEAFKRLIIRARELIMKNQIPYINKEKLLRKMDNALLLTKPFKIEREDLGSIQKA</sequence>
<dbReference type="STRING" id="572478.Vdis_0373"/>
<accession>E1QTY0</accession>
<gene>
    <name evidence="1" type="ordered locus">Vdis_0373</name>
</gene>
<organism evidence="1 2">
    <name type="scientific">Vulcanisaeta distributa (strain DSM 14429 / JCM 11212 / NBRC 100878 / IC-017)</name>
    <dbReference type="NCBI Taxonomy" id="572478"/>
    <lineage>
        <taxon>Archaea</taxon>
        <taxon>Thermoproteota</taxon>
        <taxon>Thermoprotei</taxon>
        <taxon>Thermoproteales</taxon>
        <taxon>Thermoproteaceae</taxon>
        <taxon>Vulcanisaeta</taxon>
    </lineage>
</organism>
<dbReference type="KEGG" id="vdi:Vdis_0373"/>
<dbReference type="Pfam" id="PF03745">
    <property type="entry name" value="DUF309"/>
    <property type="match status" value="1"/>
</dbReference>
<evidence type="ECO:0000313" key="1">
    <source>
        <dbReference type="EMBL" id="ADN49777.1"/>
    </source>
</evidence>
<dbReference type="InterPro" id="IPR005500">
    <property type="entry name" value="DUF309"/>
</dbReference>
<evidence type="ECO:0008006" key="3">
    <source>
        <dbReference type="Google" id="ProtNLM"/>
    </source>
</evidence>
<dbReference type="HOGENOM" id="CLU_1465195_0_0_2"/>
<dbReference type="AlphaFoldDB" id="E1QTY0"/>
<reference evidence="2" key="2">
    <citation type="journal article" date="2010" name="Stand. Genomic Sci.">
        <title>Complete genome sequence of Vulcanisaeta distributa type strain (IC-017T).</title>
        <authorList>
            <person name="Mavromatis K."/>
            <person name="Sikorski J."/>
            <person name="Pabst E."/>
            <person name="Teshima H."/>
            <person name="Lapidus A."/>
            <person name="Lucas S."/>
            <person name="Nolan M."/>
            <person name="Glavina Del Rio T."/>
            <person name="Cheng J."/>
            <person name="Bruce D."/>
            <person name="Goodwin L."/>
            <person name="Pitluck S."/>
            <person name="Liolios K."/>
            <person name="Ivanova N."/>
            <person name="Mikhailova N."/>
            <person name="Pati A."/>
            <person name="Chen A."/>
            <person name="Palaniappan K."/>
            <person name="Land M."/>
            <person name="Hauser L."/>
            <person name="Chang Y."/>
            <person name="Jeffries C."/>
            <person name="Rohde M."/>
            <person name="Spring S."/>
            <person name="Goker M."/>
            <person name="Wirth R."/>
            <person name="Woyke T."/>
            <person name="Bristow J."/>
            <person name="Eisen J."/>
            <person name="Markowitz V."/>
            <person name="Hugenholtz P."/>
            <person name="Klenk H."/>
            <person name="Kyrpides N."/>
        </authorList>
    </citation>
    <scope>NUCLEOTIDE SEQUENCE [LARGE SCALE GENOMIC DNA]</scope>
    <source>
        <strain evidence="2">DSM 14429 / JCM 11212 / NBRC 100878 / IC-017</strain>
    </source>
</reference>
<evidence type="ECO:0000313" key="2">
    <source>
        <dbReference type="Proteomes" id="UP000006681"/>
    </source>
</evidence>
<keyword evidence="2" id="KW-1185">Reference proteome</keyword>
<dbReference type="InterPro" id="IPR023203">
    <property type="entry name" value="TTHA0068_sf"/>
</dbReference>
<proteinExistence type="predicted"/>
<dbReference type="EMBL" id="CP002100">
    <property type="protein sequence ID" value="ADN49777.1"/>
    <property type="molecule type" value="Genomic_DNA"/>
</dbReference>
<name>E1QTY0_VULDI</name>
<dbReference type="eggNOG" id="arCOG03705">
    <property type="taxonomic scope" value="Archaea"/>
</dbReference>
<protein>
    <recommendedName>
        <fullName evidence="3">DUF309 domain-containing protein</fullName>
    </recommendedName>
</protein>
<dbReference type="SUPFAM" id="SSF140663">
    <property type="entry name" value="TTHA0068-like"/>
    <property type="match status" value="1"/>
</dbReference>
<reference evidence="1 2" key="1">
    <citation type="journal article" date="2010" name="Stand. Genomic Sci.">
        <title>Complete genome sequence of Vulcanisaeta distributa type strain (IC-017).</title>
        <authorList>
            <person name="Mavromatis K."/>
            <person name="Sikorski J."/>
            <person name="Pabst E."/>
            <person name="Teshima H."/>
            <person name="Lapidus A."/>
            <person name="Lucas S."/>
            <person name="Nolan M."/>
            <person name="Glavina Del Rio T."/>
            <person name="Cheng J.F."/>
            <person name="Bruce D."/>
            <person name="Goodwin L."/>
            <person name="Pitluck S."/>
            <person name="Liolios K."/>
            <person name="Ivanova N."/>
            <person name="Mikhailova N."/>
            <person name="Pati A."/>
            <person name="Chen A."/>
            <person name="Palaniappan K."/>
            <person name="Land M."/>
            <person name="Hauser L."/>
            <person name="Chang Y.J."/>
            <person name="Jeffries C.D."/>
            <person name="Rohde M."/>
            <person name="Spring S."/>
            <person name="Goker M."/>
            <person name="Wirth R."/>
            <person name="Woyke T."/>
            <person name="Bristow J."/>
            <person name="Eisen J.A."/>
            <person name="Markowitz V."/>
            <person name="Hugenholtz P."/>
            <person name="Klenk H.P."/>
            <person name="Kyrpides N.C."/>
        </authorList>
    </citation>
    <scope>NUCLEOTIDE SEQUENCE [LARGE SCALE GENOMIC DNA]</scope>
    <source>
        <strain evidence="2">DSM 14429 / JCM 11212 / NBRC 100878 / IC-017</strain>
    </source>
</reference>